<dbReference type="AlphaFoldDB" id="I1C7P3"/>
<dbReference type="OMA" id="CHLELME"/>
<protein>
    <submittedName>
        <fullName evidence="1">Uncharacterized protein</fullName>
    </submittedName>
</protein>
<reference evidence="1 2" key="1">
    <citation type="journal article" date="2009" name="PLoS Genet.">
        <title>Genomic analysis of the basal lineage fungus Rhizopus oryzae reveals a whole-genome duplication.</title>
        <authorList>
            <person name="Ma L.-J."/>
            <person name="Ibrahim A.S."/>
            <person name="Skory C."/>
            <person name="Grabherr M.G."/>
            <person name="Burger G."/>
            <person name="Butler M."/>
            <person name="Elias M."/>
            <person name="Idnurm A."/>
            <person name="Lang B.F."/>
            <person name="Sone T."/>
            <person name="Abe A."/>
            <person name="Calvo S.E."/>
            <person name="Corrochano L.M."/>
            <person name="Engels R."/>
            <person name="Fu J."/>
            <person name="Hansberg W."/>
            <person name="Kim J.-M."/>
            <person name="Kodira C.D."/>
            <person name="Koehrsen M.J."/>
            <person name="Liu B."/>
            <person name="Miranda-Saavedra D."/>
            <person name="O'Leary S."/>
            <person name="Ortiz-Castellanos L."/>
            <person name="Poulter R."/>
            <person name="Rodriguez-Romero J."/>
            <person name="Ruiz-Herrera J."/>
            <person name="Shen Y.-Q."/>
            <person name="Zeng Q."/>
            <person name="Galagan J."/>
            <person name="Birren B.W."/>
            <person name="Cuomo C.A."/>
            <person name="Wickes B.L."/>
        </authorList>
    </citation>
    <scope>NUCLEOTIDE SEQUENCE [LARGE SCALE GENOMIC DNA]</scope>
    <source>
        <strain evidence="2">RA 99-880 / ATCC MYA-4621 / FGSC 9543 / NRRL 43880</strain>
    </source>
</reference>
<dbReference type="VEuPathDB" id="FungiDB:RO3G_09183"/>
<evidence type="ECO:0000313" key="1">
    <source>
        <dbReference type="EMBL" id="EIE84473.1"/>
    </source>
</evidence>
<dbReference type="Proteomes" id="UP000009138">
    <property type="component" value="Unassembled WGS sequence"/>
</dbReference>
<proteinExistence type="predicted"/>
<organism evidence="1 2">
    <name type="scientific">Rhizopus delemar (strain RA 99-880 / ATCC MYA-4621 / FGSC 9543 / NRRL 43880)</name>
    <name type="common">Mucormycosis agent</name>
    <name type="synonym">Rhizopus arrhizus var. delemar</name>
    <dbReference type="NCBI Taxonomy" id="246409"/>
    <lineage>
        <taxon>Eukaryota</taxon>
        <taxon>Fungi</taxon>
        <taxon>Fungi incertae sedis</taxon>
        <taxon>Mucoromycota</taxon>
        <taxon>Mucoromycotina</taxon>
        <taxon>Mucoromycetes</taxon>
        <taxon>Mucorales</taxon>
        <taxon>Mucorineae</taxon>
        <taxon>Rhizopodaceae</taxon>
        <taxon>Rhizopus</taxon>
    </lineage>
</organism>
<keyword evidence="2" id="KW-1185">Reference proteome</keyword>
<dbReference type="EMBL" id="CH476737">
    <property type="protein sequence ID" value="EIE84473.1"/>
    <property type="molecule type" value="Genomic_DNA"/>
</dbReference>
<dbReference type="STRING" id="246409.I1C7P3"/>
<evidence type="ECO:0000313" key="2">
    <source>
        <dbReference type="Proteomes" id="UP000009138"/>
    </source>
</evidence>
<dbReference type="PANTHER" id="PTHR46579:SF2">
    <property type="entry name" value="C2H2-TYPE DOMAIN-CONTAINING PROTEIN"/>
    <property type="match status" value="1"/>
</dbReference>
<accession>I1C7P3</accession>
<name>I1C7P3_RHIO9</name>
<dbReference type="RefSeq" id="XP_067519869.1">
    <property type="nucleotide sequence ID" value="XM_067663768.1"/>
</dbReference>
<dbReference type="PANTHER" id="PTHR46579">
    <property type="entry name" value="F5/8 TYPE C DOMAIN-CONTAINING PROTEIN-RELATED"/>
    <property type="match status" value="1"/>
</dbReference>
<gene>
    <name evidence="1" type="ORF">RO3G_09183</name>
</gene>
<sequence>MPTYQSPNGEVVRVALMSINCDMPAARKVAGYMGAMATKACNKCSTAFGRLSTGTRSSKPNFSDFDDENWVQRTWEQQRVDAYDWLTATHKAQQEEKQASSGTKWSEVHRLPYFDVVRYVTVDPMHNLFLGTPKKMIEVWQDFGLLDSTDFSAMATESTTIIIPRQYTKLSEGKISGAFANMKSDEWRTWVVALSPFLLKQRLSGEHFVNWLRYVDAVKLVTGPSITVEDIDTAHLLMKNFGKTCVELYGESMPTPNMHMHLHLKESFLDFGPSYSFWLYGFERLNGDMKDININFKTGFETTYATMFIQNVHTQDLVYSLHSFINSTNEDMLLLTKFIEEIGEVTNDESGLTPFDYSRFIDGPSLFNSTITGSEPLPPTSYPLKFNKKTELICHEHYDALKNYYMNTYAPMTTNTYIDTTIHSFKKITLLGQLYQSASDNSLSSSPSSFIQAIVDNQLRIGQISYFFTHSFGNNTHYFAFVNWYSHATQHFPTFDGTGIQVWKNQYKPVSRLSILPIHRIYNPAAVKPYIDNNILTLSLPRKIYM</sequence>
<dbReference type="GeneID" id="93616149"/>
<dbReference type="InParanoid" id="I1C7P3"/>